<dbReference type="AlphaFoldDB" id="A0A6A5W018"/>
<feature type="transmembrane region" description="Helical" evidence="6">
    <location>
        <begin position="40"/>
        <end position="61"/>
    </location>
</feature>
<dbReference type="OrthoDB" id="5413793at2759"/>
<comment type="similarity">
    <text evidence="5">Belongs to the SAT4 family.</text>
</comment>
<dbReference type="Pfam" id="PF20684">
    <property type="entry name" value="Fung_rhodopsin"/>
    <property type="match status" value="1"/>
</dbReference>
<dbReference type="Proteomes" id="UP000799779">
    <property type="component" value="Unassembled WGS sequence"/>
</dbReference>
<keyword evidence="3 6" id="KW-1133">Transmembrane helix</keyword>
<evidence type="ECO:0000313" key="9">
    <source>
        <dbReference type="Proteomes" id="UP000799779"/>
    </source>
</evidence>
<keyword evidence="2 6" id="KW-0812">Transmembrane</keyword>
<keyword evidence="9" id="KW-1185">Reference proteome</keyword>
<sequence length="340" mass="38327">MWRDPGKLLLVIGFTLTILSTLVVAIRLHIRHVQMHNAGLSDYTMLVALISTWINTVLNYYQTKFGKDARLSQVEKDPTSPKVQAAVSGTLVTWFIYRATYVFCLSLVKLSILIFYRTLVPPSTSFRSFRLFRYTVYTLIAFIILYTLFAMAASIFQCTPISAAYSVSASYSQLPKNRASPKPHCYKPTNIWVFSAIFNFATDAIILILPVPIILSLPSMPLRKRVGLLCILSLGMLTIAAGAVRMWILVLWAKDVRSQSKYGTELLMWGQVEVNCGIIGASAPFLRAVFRECFKRRASKLERMDMRTHVVEKMEAKGLEVSFAASEKIIGWVDVVEEGK</sequence>
<dbReference type="InterPro" id="IPR049326">
    <property type="entry name" value="Rhodopsin_dom_fungi"/>
</dbReference>
<feature type="transmembrane region" description="Helical" evidence="6">
    <location>
        <begin position="6"/>
        <end position="28"/>
    </location>
</feature>
<evidence type="ECO:0000256" key="5">
    <source>
        <dbReference type="ARBA" id="ARBA00038359"/>
    </source>
</evidence>
<feature type="transmembrane region" description="Helical" evidence="6">
    <location>
        <begin position="226"/>
        <end position="248"/>
    </location>
</feature>
<feature type="transmembrane region" description="Helical" evidence="6">
    <location>
        <begin position="136"/>
        <end position="156"/>
    </location>
</feature>
<dbReference type="PANTHER" id="PTHR33048:SF157">
    <property type="entry name" value="INTEGRAL MEMBRANE PROTEIN"/>
    <property type="match status" value="1"/>
</dbReference>
<evidence type="ECO:0000256" key="3">
    <source>
        <dbReference type="ARBA" id="ARBA00022989"/>
    </source>
</evidence>
<dbReference type="InterPro" id="IPR052337">
    <property type="entry name" value="SAT4-like"/>
</dbReference>
<accession>A0A6A5W018</accession>
<evidence type="ECO:0000256" key="4">
    <source>
        <dbReference type="ARBA" id="ARBA00023136"/>
    </source>
</evidence>
<feature type="domain" description="Rhodopsin" evidence="7">
    <location>
        <begin position="26"/>
        <end position="291"/>
    </location>
</feature>
<protein>
    <recommendedName>
        <fullName evidence="7">Rhodopsin domain-containing protein</fullName>
    </recommendedName>
</protein>
<name>A0A6A5W018_9PLEO</name>
<comment type="subcellular location">
    <subcellularLocation>
        <location evidence="1">Membrane</location>
        <topology evidence="1">Multi-pass membrane protein</topology>
    </subcellularLocation>
</comment>
<evidence type="ECO:0000259" key="7">
    <source>
        <dbReference type="Pfam" id="PF20684"/>
    </source>
</evidence>
<gene>
    <name evidence="8" type="ORF">P154DRAFT_502153</name>
</gene>
<reference evidence="8" key="1">
    <citation type="journal article" date="2020" name="Stud. Mycol.">
        <title>101 Dothideomycetes genomes: a test case for predicting lifestyles and emergence of pathogens.</title>
        <authorList>
            <person name="Haridas S."/>
            <person name="Albert R."/>
            <person name="Binder M."/>
            <person name="Bloem J."/>
            <person name="Labutti K."/>
            <person name="Salamov A."/>
            <person name="Andreopoulos B."/>
            <person name="Baker S."/>
            <person name="Barry K."/>
            <person name="Bills G."/>
            <person name="Bluhm B."/>
            <person name="Cannon C."/>
            <person name="Castanera R."/>
            <person name="Culley D."/>
            <person name="Daum C."/>
            <person name="Ezra D."/>
            <person name="Gonzalez J."/>
            <person name="Henrissat B."/>
            <person name="Kuo A."/>
            <person name="Liang C."/>
            <person name="Lipzen A."/>
            <person name="Lutzoni F."/>
            <person name="Magnuson J."/>
            <person name="Mondo S."/>
            <person name="Nolan M."/>
            <person name="Ohm R."/>
            <person name="Pangilinan J."/>
            <person name="Park H.-J."/>
            <person name="Ramirez L."/>
            <person name="Alfaro M."/>
            <person name="Sun H."/>
            <person name="Tritt A."/>
            <person name="Yoshinaga Y."/>
            <person name="Zwiers L.-H."/>
            <person name="Turgeon B."/>
            <person name="Goodwin S."/>
            <person name="Spatafora J."/>
            <person name="Crous P."/>
            <person name="Grigoriev I."/>
        </authorList>
    </citation>
    <scope>NUCLEOTIDE SEQUENCE</scope>
    <source>
        <strain evidence="8">CBS 123094</strain>
    </source>
</reference>
<evidence type="ECO:0000313" key="8">
    <source>
        <dbReference type="EMBL" id="KAF1994269.1"/>
    </source>
</evidence>
<proteinExistence type="inferred from homology"/>
<dbReference type="EMBL" id="ML977665">
    <property type="protein sequence ID" value="KAF1994269.1"/>
    <property type="molecule type" value="Genomic_DNA"/>
</dbReference>
<dbReference type="PANTHER" id="PTHR33048">
    <property type="entry name" value="PTH11-LIKE INTEGRAL MEMBRANE PROTEIN (AFU_ORTHOLOGUE AFUA_5G11245)"/>
    <property type="match status" value="1"/>
</dbReference>
<keyword evidence="4 6" id="KW-0472">Membrane</keyword>
<feature type="transmembrane region" description="Helical" evidence="6">
    <location>
        <begin position="268"/>
        <end position="290"/>
    </location>
</feature>
<evidence type="ECO:0000256" key="1">
    <source>
        <dbReference type="ARBA" id="ARBA00004141"/>
    </source>
</evidence>
<evidence type="ECO:0000256" key="6">
    <source>
        <dbReference type="SAM" id="Phobius"/>
    </source>
</evidence>
<evidence type="ECO:0000256" key="2">
    <source>
        <dbReference type="ARBA" id="ARBA00022692"/>
    </source>
</evidence>
<organism evidence="8 9">
    <name type="scientific">Amniculicola lignicola CBS 123094</name>
    <dbReference type="NCBI Taxonomy" id="1392246"/>
    <lineage>
        <taxon>Eukaryota</taxon>
        <taxon>Fungi</taxon>
        <taxon>Dikarya</taxon>
        <taxon>Ascomycota</taxon>
        <taxon>Pezizomycotina</taxon>
        <taxon>Dothideomycetes</taxon>
        <taxon>Pleosporomycetidae</taxon>
        <taxon>Pleosporales</taxon>
        <taxon>Amniculicolaceae</taxon>
        <taxon>Amniculicola</taxon>
    </lineage>
</organism>
<dbReference type="GO" id="GO:0016020">
    <property type="term" value="C:membrane"/>
    <property type="evidence" value="ECO:0007669"/>
    <property type="project" value="UniProtKB-SubCell"/>
</dbReference>
<feature type="transmembrane region" description="Helical" evidence="6">
    <location>
        <begin position="191"/>
        <end position="214"/>
    </location>
</feature>